<protein>
    <submittedName>
        <fullName evidence="4">Ankyrin repeat-containing domain protein</fullName>
    </submittedName>
</protein>
<proteinExistence type="predicted"/>
<dbReference type="Proteomes" id="UP000031192">
    <property type="component" value="Unassembled WGS sequence"/>
</dbReference>
<dbReference type="EMBL" id="AZNH01000003">
    <property type="protein sequence ID" value="KID91375.1"/>
    <property type="molecule type" value="Genomic_DNA"/>
</dbReference>
<dbReference type="SMART" id="SM00248">
    <property type="entry name" value="ANK"/>
    <property type="match status" value="4"/>
</dbReference>
<dbReference type="PROSITE" id="PS50088">
    <property type="entry name" value="ANK_REPEAT"/>
    <property type="match status" value="2"/>
</dbReference>
<comment type="caution">
    <text evidence="4">The sequence shown here is derived from an EMBL/GenBank/DDBJ whole genome shotgun (WGS) entry which is preliminary data.</text>
</comment>
<dbReference type="HOGENOM" id="CLU_652254_0_0_1"/>
<dbReference type="Gene3D" id="1.25.40.20">
    <property type="entry name" value="Ankyrin repeat-containing domain"/>
    <property type="match status" value="1"/>
</dbReference>
<evidence type="ECO:0000256" key="3">
    <source>
        <dbReference type="PROSITE-ProRule" id="PRU00023"/>
    </source>
</evidence>
<dbReference type="PROSITE" id="PS50297">
    <property type="entry name" value="ANK_REP_REGION"/>
    <property type="match status" value="1"/>
</dbReference>
<evidence type="ECO:0000256" key="1">
    <source>
        <dbReference type="ARBA" id="ARBA00022737"/>
    </source>
</evidence>
<gene>
    <name evidence="4" type="ORF">MGU_01345</name>
</gene>
<name>A0A0B4GV13_METGA</name>
<keyword evidence="1" id="KW-0677">Repeat</keyword>
<dbReference type="AlphaFoldDB" id="A0A0B4GV13"/>
<dbReference type="InterPro" id="IPR036770">
    <property type="entry name" value="Ankyrin_rpt-contain_sf"/>
</dbReference>
<keyword evidence="2 3" id="KW-0040">ANK repeat</keyword>
<organism evidence="4 5">
    <name type="scientific">Metarhizium guizhouense (strain ARSEF 977)</name>
    <dbReference type="NCBI Taxonomy" id="1276136"/>
    <lineage>
        <taxon>Eukaryota</taxon>
        <taxon>Fungi</taxon>
        <taxon>Dikarya</taxon>
        <taxon>Ascomycota</taxon>
        <taxon>Pezizomycotina</taxon>
        <taxon>Sordariomycetes</taxon>
        <taxon>Hypocreomycetidae</taxon>
        <taxon>Hypocreales</taxon>
        <taxon>Clavicipitaceae</taxon>
        <taxon>Metarhizium</taxon>
    </lineage>
</organism>
<evidence type="ECO:0000313" key="5">
    <source>
        <dbReference type="Proteomes" id="UP000031192"/>
    </source>
</evidence>
<accession>A0A0B4GV13</accession>
<dbReference type="InterPro" id="IPR002110">
    <property type="entry name" value="Ankyrin_rpt"/>
</dbReference>
<dbReference type="PANTHER" id="PTHR24198:SF165">
    <property type="entry name" value="ANKYRIN REPEAT-CONTAINING PROTEIN-RELATED"/>
    <property type="match status" value="1"/>
</dbReference>
<dbReference type="SUPFAM" id="SSF48403">
    <property type="entry name" value="Ankyrin repeat"/>
    <property type="match status" value="1"/>
</dbReference>
<dbReference type="PANTHER" id="PTHR24198">
    <property type="entry name" value="ANKYRIN REPEAT AND PROTEIN KINASE DOMAIN-CONTAINING PROTEIN"/>
    <property type="match status" value="1"/>
</dbReference>
<dbReference type="Pfam" id="PF12796">
    <property type="entry name" value="Ank_2"/>
    <property type="match status" value="1"/>
</dbReference>
<reference evidence="4 5" key="1">
    <citation type="journal article" date="2014" name="Proc. Natl. Acad. Sci. U.S.A.">
        <title>Trajectory and genomic determinants of fungal-pathogen speciation and host adaptation.</title>
        <authorList>
            <person name="Hu X."/>
            <person name="Xiao G."/>
            <person name="Zheng P."/>
            <person name="Shang Y."/>
            <person name="Su Y."/>
            <person name="Zhang X."/>
            <person name="Liu X."/>
            <person name="Zhan S."/>
            <person name="St Leger R.J."/>
            <person name="Wang C."/>
        </authorList>
    </citation>
    <scope>NUCLEOTIDE SEQUENCE [LARGE SCALE GENOMIC DNA]</scope>
    <source>
        <strain evidence="4 5">ARSEF 977</strain>
    </source>
</reference>
<evidence type="ECO:0000313" key="4">
    <source>
        <dbReference type="EMBL" id="KID91375.1"/>
    </source>
</evidence>
<keyword evidence="5" id="KW-1185">Reference proteome</keyword>
<feature type="repeat" description="ANK" evidence="3">
    <location>
        <begin position="257"/>
        <end position="289"/>
    </location>
</feature>
<sequence length="421" mass="47076">MLEIQAKNEDMEKYMEHRRSKIPLLDVRSNCVLEEDREKYKAKIKTAIIRTSNGIIRKQRYGFRHLPERVLTFLCCAGSLMTTTELQYALAIEMGQVELVKVIVDEQTSIIYLAHETARQYLVSHMCCIKPRNNSSAAERDHEICNGITSDVAMKNAHRIMANICLDYLFSQDFEKKRYSSRDLFWRYPFCNIHVTAFLGLAKISAQLPRQGCDVNGFRGNEENEHWPPLCLAANNGHGATVELLLRSSADVNQAYNNLTTLSCAAYQGHEAIADMLLRNGADLGSADPNYYYTPLMSAIDGGRVATCKLLLDKGDGLKARKTQDETWMSGYTERIHVPQAELLRRAVSGNHLAVVKLLVQEGANMDGALATAATWGRGTICKFLIKSGDPCEFRLGGQNPAGGCLPFEPCRCQMYCSTLA</sequence>
<feature type="repeat" description="ANK" evidence="3">
    <location>
        <begin position="225"/>
        <end position="257"/>
    </location>
</feature>
<evidence type="ECO:0000256" key="2">
    <source>
        <dbReference type="ARBA" id="ARBA00023043"/>
    </source>
</evidence>